<name>A0A9X2PK28_9HYPH</name>
<evidence type="ECO:0000313" key="1">
    <source>
        <dbReference type="EMBL" id="MCS0497520.1"/>
    </source>
</evidence>
<accession>A0A9X2PK28</accession>
<dbReference type="RefSeq" id="WP_258734675.1">
    <property type="nucleotide sequence ID" value="NZ_JANTHY010000006.1"/>
</dbReference>
<gene>
    <name evidence="1" type="ORF">NVS89_20725</name>
</gene>
<organism evidence="1 2">
    <name type="scientific">Ancylobacter mangrovi</name>
    <dbReference type="NCBI Taxonomy" id="2972472"/>
    <lineage>
        <taxon>Bacteria</taxon>
        <taxon>Pseudomonadati</taxon>
        <taxon>Pseudomonadota</taxon>
        <taxon>Alphaproteobacteria</taxon>
        <taxon>Hyphomicrobiales</taxon>
        <taxon>Xanthobacteraceae</taxon>
        <taxon>Ancylobacter</taxon>
    </lineage>
</organism>
<dbReference type="AlphaFoldDB" id="A0A9X2PK28"/>
<sequence length="63" mass="6905">MAHASFAIAAPSRTTLASTPAKPGFFARFLQRVIEAQTKHVEAEMARYEDRMAAALRGVERNG</sequence>
<dbReference type="EMBL" id="JANTHZ010000013">
    <property type="protein sequence ID" value="MCS0497520.1"/>
    <property type="molecule type" value="Genomic_DNA"/>
</dbReference>
<keyword evidence="2" id="KW-1185">Reference proteome</keyword>
<reference evidence="1" key="1">
    <citation type="submission" date="2022-08" db="EMBL/GenBank/DDBJ databases">
        <authorList>
            <person name="Li F."/>
        </authorList>
    </citation>
    <scope>NUCLEOTIDE SEQUENCE</scope>
    <source>
        <strain evidence="1">MQZ15Z-1</strain>
    </source>
</reference>
<comment type="caution">
    <text evidence="1">The sequence shown here is derived from an EMBL/GenBank/DDBJ whole genome shotgun (WGS) entry which is preliminary data.</text>
</comment>
<proteinExistence type="predicted"/>
<protein>
    <submittedName>
        <fullName evidence="1">Uncharacterized protein</fullName>
    </submittedName>
</protein>
<evidence type="ECO:0000313" key="2">
    <source>
        <dbReference type="Proteomes" id="UP001151088"/>
    </source>
</evidence>
<dbReference type="Proteomes" id="UP001151088">
    <property type="component" value="Unassembled WGS sequence"/>
</dbReference>